<evidence type="ECO:0000256" key="4">
    <source>
        <dbReference type="ARBA" id="ARBA00022989"/>
    </source>
</evidence>
<dbReference type="PANTHER" id="PTHR34857">
    <property type="entry name" value="SLL0384 PROTEIN"/>
    <property type="match status" value="1"/>
</dbReference>
<evidence type="ECO:0000256" key="5">
    <source>
        <dbReference type="ARBA" id="ARBA00023136"/>
    </source>
</evidence>
<evidence type="ECO:0000256" key="2">
    <source>
        <dbReference type="ARBA" id="ARBA00022475"/>
    </source>
</evidence>
<feature type="transmembrane region" description="Helical" evidence="6">
    <location>
        <begin position="92"/>
        <end position="115"/>
    </location>
</feature>
<protein>
    <submittedName>
        <fullName evidence="7">HMP/thiamine permease protein YkoC</fullName>
    </submittedName>
</protein>
<evidence type="ECO:0000256" key="6">
    <source>
        <dbReference type="SAM" id="Phobius"/>
    </source>
</evidence>
<dbReference type="InterPro" id="IPR003339">
    <property type="entry name" value="ABC/ECF_trnsptr_transmembrane"/>
</dbReference>
<evidence type="ECO:0000256" key="1">
    <source>
        <dbReference type="ARBA" id="ARBA00004141"/>
    </source>
</evidence>
<evidence type="ECO:0000256" key="3">
    <source>
        <dbReference type="ARBA" id="ARBA00022692"/>
    </source>
</evidence>
<dbReference type="RefSeq" id="WP_110233746.1">
    <property type="nucleotide sequence ID" value="NZ_CP023994.1"/>
</dbReference>
<keyword evidence="3 6" id="KW-0812">Transmembrane</keyword>
<proteinExistence type="predicted"/>
<evidence type="ECO:0000313" key="7">
    <source>
        <dbReference type="EMBL" id="AWR21675.1"/>
    </source>
</evidence>
<evidence type="ECO:0000313" key="8">
    <source>
        <dbReference type="Proteomes" id="UP000246894"/>
    </source>
</evidence>
<dbReference type="OrthoDB" id="6400at2"/>
<dbReference type="GO" id="GO:0005886">
    <property type="term" value="C:plasma membrane"/>
    <property type="evidence" value="ECO:0007669"/>
    <property type="project" value="UniProtKB-ARBA"/>
</dbReference>
<name>A0A2Z3RXZ5_9MICO</name>
<keyword evidence="4 6" id="KW-1133">Transmembrane helix</keyword>
<gene>
    <name evidence="7" type="ORF">AURMO_01081</name>
</gene>
<feature type="transmembrane region" description="Helical" evidence="6">
    <location>
        <begin position="135"/>
        <end position="153"/>
    </location>
</feature>
<keyword evidence="8" id="KW-1185">Reference proteome</keyword>
<dbReference type="PANTHER" id="PTHR34857:SF2">
    <property type="entry name" value="SLL0384 PROTEIN"/>
    <property type="match status" value="1"/>
</dbReference>
<organism evidence="7 8">
    <name type="scientific">Aurantimicrobium photophilum</name>
    <dbReference type="NCBI Taxonomy" id="1987356"/>
    <lineage>
        <taxon>Bacteria</taxon>
        <taxon>Bacillati</taxon>
        <taxon>Actinomycetota</taxon>
        <taxon>Actinomycetes</taxon>
        <taxon>Micrococcales</taxon>
        <taxon>Microbacteriaceae</taxon>
        <taxon>Aurantimicrobium</taxon>
    </lineage>
</organism>
<dbReference type="InterPro" id="IPR051611">
    <property type="entry name" value="ECF_transporter_component"/>
</dbReference>
<dbReference type="EMBL" id="CP023994">
    <property type="protein sequence ID" value="AWR21675.1"/>
    <property type="molecule type" value="Genomic_DNA"/>
</dbReference>
<keyword evidence="5 6" id="KW-0472">Membrane</keyword>
<feature type="transmembrane region" description="Helical" evidence="6">
    <location>
        <begin position="53"/>
        <end position="71"/>
    </location>
</feature>
<feature type="transmembrane region" description="Helical" evidence="6">
    <location>
        <begin position="224"/>
        <end position="250"/>
    </location>
</feature>
<dbReference type="AlphaFoldDB" id="A0A2Z3RXZ5"/>
<sequence length="252" mass="26662">MTTISPLAKLCAAGILGIVLLLSLDPVSALVALVFELALLPWAGVPARRLLRILTPLLIAAPFAGLSGLLYGRDEGDVVLVVGPWNISKGEVALAVTITLRILAVALPAVVLFATTDPTDLADGLAQMWKLPARFVIGALAAIRMLGLMRQDWQMLRLARRARGIADGGGPIAALGRLGNQAMALLTIAVRRGSLLATAMEARAFDAPVQRTWARIARFTPRDAWFVVGAAVIAIIAVMMAVMTGAWNFVIS</sequence>
<accession>A0A2Z3RXZ5</accession>
<dbReference type="CDD" id="cd16914">
    <property type="entry name" value="EcfT"/>
    <property type="match status" value="1"/>
</dbReference>
<dbReference type="Proteomes" id="UP000246894">
    <property type="component" value="Chromosome"/>
</dbReference>
<reference evidence="7 8" key="1">
    <citation type="submission" date="2017-10" db="EMBL/GenBank/DDBJ databases">
        <title>Genome of an Actinobacterium that displays light-enhanced growth.</title>
        <authorList>
            <person name="Maresca J.A."/>
            <person name="Hempel P."/>
            <person name="Shevchenko O."/>
            <person name="Miller K.J."/>
            <person name="Hahn M.W."/>
        </authorList>
    </citation>
    <scope>NUCLEOTIDE SEQUENCE [LARGE SCALE GENOMIC DNA]</scope>
    <source>
        <strain evidence="7 8">MWH-Mo1</strain>
    </source>
</reference>
<keyword evidence="2" id="KW-1003">Cell membrane</keyword>
<dbReference type="Pfam" id="PF02361">
    <property type="entry name" value="CbiQ"/>
    <property type="match status" value="1"/>
</dbReference>
<comment type="subcellular location">
    <subcellularLocation>
        <location evidence="1">Membrane</location>
        <topology evidence="1">Multi-pass membrane protein</topology>
    </subcellularLocation>
</comment>
<dbReference type="KEGG" id="aum:AURMO_01081"/>